<reference evidence="1" key="1">
    <citation type="submission" date="2020-05" db="EMBL/GenBank/DDBJ databases">
        <title>Phylogenomic resolution of chytrid fungi.</title>
        <authorList>
            <person name="Stajich J.E."/>
            <person name="Amses K."/>
            <person name="Simmons R."/>
            <person name="Seto K."/>
            <person name="Myers J."/>
            <person name="Bonds A."/>
            <person name="Quandt C.A."/>
            <person name="Barry K."/>
            <person name="Liu P."/>
            <person name="Grigoriev I."/>
            <person name="Longcore J.E."/>
            <person name="James T.Y."/>
        </authorList>
    </citation>
    <scope>NUCLEOTIDE SEQUENCE</scope>
    <source>
        <strain evidence="1">PLAUS21</strain>
    </source>
</reference>
<feature type="non-terminal residue" evidence="1">
    <location>
        <position position="144"/>
    </location>
</feature>
<accession>A0AAD5U8R0</accession>
<evidence type="ECO:0000313" key="1">
    <source>
        <dbReference type="EMBL" id="KAJ3249842.1"/>
    </source>
</evidence>
<keyword evidence="2" id="KW-1185">Reference proteome</keyword>
<dbReference type="Proteomes" id="UP001210925">
    <property type="component" value="Unassembled WGS sequence"/>
</dbReference>
<evidence type="ECO:0000313" key="2">
    <source>
        <dbReference type="Proteomes" id="UP001210925"/>
    </source>
</evidence>
<dbReference type="AlphaFoldDB" id="A0AAD5U8R0"/>
<dbReference type="EMBL" id="JADGKB010000352">
    <property type="protein sequence ID" value="KAJ3249842.1"/>
    <property type="molecule type" value="Genomic_DNA"/>
</dbReference>
<sequence>MGDIKQLQMDKIFMHQTNVFDKLPDPVEKEDIAECMANFKTNSELMGSFDDDIGKLVIQSCSACGYTNFQSQTFTQSTKYESREYNWKIKEPITKYQMLKYSDKELRDSKLNCQYANFYQHNGTKYHLIAHLVQNDKIDLCPKC</sequence>
<name>A0AAD5U8R0_9FUNG</name>
<comment type="caution">
    <text evidence="1">The sequence shown here is derived from an EMBL/GenBank/DDBJ whole genome shotgun (WGS) entry which is preliminary data.</text>
</comment>
<protein>
    <submittedName>
        <fullName evidence="1">Uncharacterized protein</fullName>
    </submittedName>
</protein>
<gene>
    <name evidence="1" type="ORF">HK103_004369</name>
</gene>
<organism evidence="1 2">
    <name type="scientific">Boothiomyces macroporosus</name>
    <dbReference type="NCBI Taxonomy" id="261099"/>
    <lineage>
        <taxon>Eukaryota</taxon>
        <taxon>Fungi</taxon>
        <taxon>Fungi incertae sedis</taxon>
        <taxon>Chytridiomycota</taxon>
        <taxon>Chytridiomycota incertae sedis</taxon>
        <taxon>Chytridiomycetes</taxon>
        <taxon>Rhizophydiales</taxon>
        <taxon>Terramycetaceae</taxon>
        <taxon>Boothiomyces</taxon>
    </lineage>
</organism>
<proteinExistence type="predicted"/>